<dbReference type="HAMAP" id="MF_01588">
    <property type="entry name" value="DNA_ligase_A"/>
    <property type="match status" value="1"/>
</dbReference>
<dbReference type="PROSITE" id="PS01056">
    <property type="entry name" value="DNA_LIGASE_N2"/>
    <property type="match status" value="1"/>
</dbReference>
<dbReference type="InterPro" id="IPR012340">
    <property type="entry name" value="NA-bd_OB-fold"/>
</dbReference>
<evidence type="ECO:0000256" key="4">
    <source>
        <dbReference type="ARBA" id="ARBA00022763"/>
    </source>
</evidence>
<feature type="active site" description="N6-AMP-lysine intermediate" evidence="10">
    <location>
        <position position="139"/>
    </location>
</feature>
<dbReference type="SUPFAM" id="SSF56091">
    <property type="entry name" value="DNA ligase/mRNA capping enzyme, catalytic domain"/>
    <property type="match status" value="1"/>
</dbReference>
<gene>
    <name evidence="10" type="primary">ligA</name>
    <name evidence="14" type="ORF">JOF54_000507</name>
</gene>
<feature type="binding site" evidence="10">
    <location>
        <position position="137"/>
    </location>
    <ligand>
        <name>NAD(+)</name>
        <dbReference type="ChEBI" id="CHEBI:57540"/>
    </ligand>
</feature>
<dbReference type="NCBIfam" id="NF005932">
    <property type="entry name" value="PRK07956.1"/>
    <property type="match status" value="1"/>
</dbReference>
<evidence type="ECO:0000256" key="3">
    <source>
        <dbReference type="ARBA" id="ARBA00022723"/>
    </source>
</evidence>
<name>A0ABS4Z3H0_9ACTN</name>
<dbReference type="Gene3D" id="3.30.470.30">
    <property type="entry name" value="DNA ligase/mRNA capping enzyme"/>
    <property type="match status" value="1"/>
</dbReference>
<dbReference type="PROSITE" id="PS01055">
    <property type="entry name" value="DNA_LIGASE_N1"/>
    <property type="match status" value="1"/>
</dbReference>
<evidence type="ECO:0000313" key="14">
    <source>
        <dbReference type="EMBL" id="MBP2415585.1"/>
    </source>
</evidence>
<dbReference type="SUPFAM" id="SSF50249">
    <property type="entry name" value="Nucleic acid-binding proteins"/>
    <property type="match status" value="1"/>
</dbReference>
<evidence type="ECO:0000256" key="1">
    <source>
        <dbReference type="ARBA" id="ARBA00022598"/>
    </source>
</evidence>
<feature type="binding site" evidence="10">
    <location>
        <position position="313"/>
    </location>
    <ligand>
        <name>NAD(+)</name>
        <dbReference type="ChEBI" id="CHEBI:57540"/>
    </ligand>
</feature>
<dbReference type="Proteomes" id="UP000758168">
    <property type="component" value="Unassembled WGS sequence"/>
</dbReference>
<evidence type="ECO:0000256" key="6">
    <source>
        <dbReference type="ARBA" id="ARBA00022842"/>
    </source>
</evidence>
<feature type="binding site" evidence="10">
    <location>
        <position position="197"/>
    </location>
    <ligand>
        <name>NAD(+)</name>
        <dbReference type="ChEBI" id="CHEBI:57540"/>
    </ligand>
</feature>
<dbReference type="Gene3D" id="3.40.50.10190">
    <property type="entry name" value="BRCT domain"/>
    <property type="match status" value="1"/>
</dbReference>
<dbReference type="GO" id="GO:0003911">
    <property type="term" value="F:DNA ligase (NAD+) activity"/>
    <property type="evidence" value="ECO:0007669"/>
    <property type="project" value="UniProtKB-EC"/>
</dbReference>
<protein>
    <recommendedName>
        <fullName evidence="10 11">DNA ligase</fullName>
        <ecNumber evidence="10 11">6.5.1.2</ecNumber>
    </recommendedName>
    <alternativeName>
        <fullName evidence="10">Polydeoxyribonucleotide synthase [NAD(+)]</fullName>
    </alternativeName>
</protein>
<dbReference type="PROSITE" id="PS50172">
    <property type="entry name" value="BRCT"/>
    <property type="match status" value="1"/>
</dbReference>
<dbReference type="InterPro" id="IPR013839">
    <property type="entry name" value="DNAligase_adenylation"/>
</dbReference>
<dbReference type="PANTHER" id="PTHR23389">
    <property type="entry name" value="CHROMOSOME TRANSMISSION FIDELITY FACTOR 18"/>
    <property type="match status" value="1"/>
</dbReference>
<evidence type="ECO:0000256" key="9">
    <source>
        <dbReference type="ARBA" id="ARBA00034005"/>
    </source>
</evidence>
<dbReference type="CDD" id="cd00114">
    <property type="entry name" value="LIGANc"/>
    <property type="match status" value="1"/>
</dbReference>
<dbReference type="InterPro" id="IPR013840">
    <property type="entry name" value="DNAligase_N"/>
</dbReference>
<dbReference type="SMART" id="SM00292">
    <property type="entry name" value="BRCT"/>
    <property type="match status" value="1"/>
</dbReference>
<feature type="binding site" evidence="10">
    <location>
        <position position="450"/>
    </location>
    <ligand>
        <name>Zn(2+)</name>
        <dbReference type="ChEBI" id="CHEBI:29105"/>
    </ligand>
</feature>
<dbReference type="SUPFAM" id="SSF52113">
    <property type="entry name" value="BRCT domain"/>
    <property type="match status" value="1"/>
</dbReference>
<keyword evidence="5 10" id="KW-0862">Zinc</keyword>
<comment type="similarity">
    <text evidence="10">Belongs to the NAD-dependent DNA ligase family. LigA subfamily.</text>
</comment>
<keyword evidence="1 10" id="KW-0436">Ligase</keyword>
<feature type="binding site" evidence="10">
    <location>
        <position position="160"/>
    </location>
    <ligand>
        <name>NAD(+)</name>
        <dbReference type="ChEBI" id="CHEBI:57540"/>
    </ligand>
</feature>
<dbReference type="CDD" id="cd17748">
    <property type="entry name" value="BRCT_DNA_ligase_like"/>
    <property type="match status" value="1"/>
</dbReference>
<dbReference type="Gene3D" id="6.20.10.30">
    <property type="match status" value="1"/>
</dbReference>
<dbReference type="InterPro" id="IPR001679">
    <property type="entry name" value="DNA_ligase"/>
</dbReference>
<dbReference type="EC" id="6.5.1.2" evidence="10 11"/>
<keyword evidence="15" id="KW-1185">Reference proteome</keyword>
<evidence type="ECO:0000256" key="10">
    <source>
        <dbReference type="HAMAP-Rule" id="MF_01588"/>
    </source>
</evidence>
<dbReference type="InterPro" id="IPR033136">
    <property type="entry name" value="DNA_ligase_CS"/>
</dbReference>
<feature type="compositionally biased region" description="Low complexity" evidence="12">
    <location>
        <begin position="742"/>
        <end position="772"/>
    </location>
</feature>
<comment type="catalytic activity">
    <reaction evidence="9 10 11">
        <text>NAD(+) + (deoxyribonucleotide)n-3'-hydroxyl + 5'-phospho-(deoxyribonucleotide)m = (deoxyribonucleotide)n+m + AMP + beta-nicotinamide D-nucleotide.</text>
        <dbReference type="EC" id="6.5.1.2"/>
    </reaction>
</comment>
<feature type="binding site" evidence="10">
    <location>
        <position position="456"/>
    </location>
    <ligand>
        <name>Zn(2+)</name>
        <dbReference type="ChEBI" id="CHEBI:29105"/>
    </ligand>
</feature>
<keyword evidence="7 10" id="KW-0520">NAD</keyword>
<proteinExistence type="inferred from homology"/>
<dbReference type="PIRSF" id="PIRSF001604">
    <property type="entry name" value="LigA"/>
    <property type="match status" value="1"/>
</dbReference>
<dbReference type="InterPro" id="IPR018239">
    <property type="entry name" value="DNA_ligase_AS"/>
</dbReference>
<dbReference type="SUPFAM" id="SSF47781">
    <property type="entry name" value="RuvA domain 2-like"/>
    <property type="match status" value="1"/>
</dbReference>
<dbReference type="InterPro" id="IPR010994">
    <property type="entry name" value="RuvA_2-like"/>
</dbReference>
<evidence type="ECO:0000256" key="8">
    <source>
        <dbReference type="ARBA" id="ARBA00023204"/>
    </source>
</evidence>
<accession>A0ABS4Z3H0</accession>
<feature type="binding site" evidence="10">
    <location>
        <begin position="54"/>
        <end position="58"/>
    </location>
    <ligand>
        <name>NAD(+)</name>
        <dbReference type="ChEBI" id="CHEBI:57540"/>
    </ligand>
</feature>
<dbReference type="InterPro" id="IPR001357">
    <property type="entry name" value="BRCT_dom"/>
</dbReference>
<keyword evidence="2 10" id="KW-0235">DNA replication</keyword>
<keyword evidence="6 10" id="KW-0460">Magnesium</keyword>
<keyword evidence="3 10" id="KW-0479">Metal-binding</keyword>
<dbReference type="Pfam" id="PF00533">
    <property type="entry name" value="BRCT"/>
    <property type="match status" value="1"/>
</dbReference>
<evidence type="ECO:0000256" key="11">
    <source>
        <dbReference type="RuleBase" id="RU000618"/>
    </source>
</evidence>
<evidence type="ECO:0000259" key="13">
    <source>
        <dbReference type="PROSITE" id="PS50172"/>
    </source>
</evidence>
<evidence type="ECO:0000256" key="12">
    <source>
        <dbReference type="SAM" id="MobiDB-lite"/>
    </source>
</evidence>
<dbReference type="InterPro" id="IPR004150">
    <property type="entry name" value="NAD_DNA_ligase_OB"/>
</dbReference>
<feature type="binding site" evidence="10">
    <location>
        <position position="431"/>
    </location>
    <ligand>
        <name>Zn(2+)</name>
        <dbReference type="ChEBI" id="CHEBI:29105"/>
    </ligand>
</feature>
<evidence type="ECO:0000313" key="15">
    <source>
        <dbReference type="Proteomes" id="UP000758168"/>
    </source>
</evidence>
<keyword evidence="8 10" id="KW-0234">DNA repair</keyword>
<feature type="binding site" evidence="10">
    <location>
        <position position="434"/>
    </location>
    <ligand>
        <name>Zn(2+)</name>
        <dbReference type="ChEBI" id="CHEBI:29105"/>
    </ligand>
</feature>
<dbReference type="EMBL" id="JAGIOB010000001">
    <property type="protein sequence ID" value="MBP2415585.1"/>
    <property type="molecule type" value="Genomic_DNA"/>
</dbReference>
<feature type="region of interest" description="Disordered" evidence="12">
    <location>
        <begin position="1"/>
        <end position="29"/>
    </location>
</feature>
<evidence type="ECO:0000256" key="2">
    <source>
        <dbReference type="ARBA" id="ARBA00022705"/>
    </source>
</evidence>
<comment type="function">
    <text evidence="10">DNA ligase that catalyzes the formation of phosphodiester linkages between 5'-phosphoryl and 3'-hydroxyl groups in double-stranded DNA using NAD as a coenzyme and as the energy source for the reaction. It is essential for DNA replication and repair of damaged DNA.</text>
</comment>
<comment type="cofactor">
    <cofactor evidence="10">
        <name>Mg(2+)</name>
        <dbReference type="ChEBI" id="CHEBI:18420"/>
    </cofactor>
    <cofactor evidence="10">
        <name>Mn(2+)</name>
        <dbReference type="ChEBI" id="CHEBI:29035"/>
    </cofactor>
</comment>
<comment type="caution">
    <text evidence="14">The sequence shown here is derived from an EMBL/GenBank/DDBJ whole genome shotgun (WGS) entry which is preliminary data.</text>
</comment>
<dbReference type="Gene3D" id="1.10.150.20">
    <property type="entry name" value="5' to 3' exonuclease, C-terminal subdomain"/>
    <property type="match status" value="2"/>
</dbReference>
<dbReference type="PANTHER" id="PTHR23389:SF9">
    <property type="entry name" value="DNA LIGASE"/>
    <property type="match status" value="1"/>
</dbReference>
<keyword evidence="10" id="KW-0464">Manganese</keyword>
<reference evidence="14 15" key="1">
    <citation type="submission" date="2021-03" db="EMBL/GenBank/DDBJ databases">
        <title>Sequencing the genomes of 1000 actinobacteria strains.</title>
        <authorList>
            <person name="Klenk H.-P."/>
        </authorList>
    </citation>
    <scope>NUCLEOTIDE SEQUENCE [LARGE SCALE GENOMIC DNA]</scope>
    <source>
        <strain evidence="14 15">DSM 12936</strain>
    </source>
</reference>
<dbReference type="InterPro" id="IPR036420">
    <property type="entry name" value="BRCT_dom_sf"/>
</dbReference>
<keyword evidence="4 10" id="KW-0227">DNA damage</keyword>
<sequence>MADPTDLPSPDDAPAVPAQDAPDDAARHRHRELSGLLDEARWRYHVLDAPTMSDGAFDALMRELSALEDRFPALRTPDSPTQQVGGPPAATFAPVEHVQRLLSLDNVFDREELERWAARPVRELGEQRVAQSGYLCELKVDGLALDLVYEQGRLVRAATRGDGRVGEDVTANVRTIVSIPDELRTDEPPALLEVRGEVYFAVEEFRALNEALVADGKAPFANPRNAAAGSLRQKDPRVTASRRLGFVSHGIGAWEGHERSRLSEAYETLADWGLPVSPHRRLTPTLDDVWAYIEHFGEHRHSVEHEIDGVVVKLDERTVQDQLGSTAKSPRWAIAFKFPPEEVTTKLLSIDVNVGRTGRVTPFGVMEPVLVSGSTVGMATLHNASELDRKGVLVGDTVVLRKAGDVIPEIVGPVVELRTGDEHAFVMPTHCPACGTELRHEKEGDADLRCPNHRSCPAQLRERLFHVASRGALDIENLGYQSATALLESGLLADEGDLFDLDEARLTGVPFFTTTAGRLTANGAKLLTNLEAAKTRPLAKFLVALSIRHVGPSTAPDLARAFGDVDAIAAASAEELAAVDGVGPTMAATIAEWFAVDWHREIVAKWQRSGCVLREEPQEQREQTLAGISVVVTGSLEGFTRDSAAEAVTSRGGKVASSVSKKTSFVVVGESPGSKADKAVELKVPVLAGAEGFRVLLEQGPEAAAAVATRGDGTEEDPAVVEAAAAEAKAARAAKAKATRAAKAAAKAEAAAETEAATGGAGATAEPTTATAQDDTTLD</sequence>
<dbReference type="Gene3D" id="2.40.50.140">
    <property type="entry name" value="Nucleic acid-binding proteins"/>
    <property type="match status" value="1"/>
</dbReference>
<evidence type="ECO:0000256" key="5">
    <source>
        <dbReference type="ARBA" id="ARBA00022833"/>
    </source>
</evidence>
<dbReference type="Pfam" id="PF03120">
    <property type="entry name" value="OB_DNA_ligase"/>
    <property type="match status" value="1"/>
</dbReference>
<dbReference type="Gene3D" id="1.10.287.610">
    <property type="entry name" value="Helix hairpin bin"/>
    <property type="match status" value="1"/>
</dbReference>
<evidence type="ECO:0000256" key="7">
    <source>
        <dbReference type="ARBA" id="ARBA00023027"/>
    </source>
</evidence>
<dbReference type="Pfam" id="PF03119">
    <property type="entry name" value="DNA_ligase_ZBD"/>
    <property type="match status" value="1"/>
</dbReference>
<dbReference type="NCBIfam" id="TIGR00575">
    <property type="entry name" value="dnlj"/>
    <property type="match status" value="1"/>
</dbReference>
<feature type="compositionally biased region" description="Low complexity" evidence="12">
    <location>
        <begin position="1"/>
        <end position="20"/>
    </location>
</feature>
<dbReference type="InterPro" id="IPR041663">
    <property type="entry name" value="DisA/LigA_HHH"/>
</dbReference>
<feature type="domain" description="BRCT" evidence="13">
    <location>
        <begin position="620"/>
        <end position="687"/>
    </location>
</feature>
<feature type="region of interest" description="Disordered" evidence="12">
    <location>
        <begin position="742"/>
        <end position="779"/>
    </location>
</feature>
<dbReference type="SMART" id="SM00532">
    <property type="entry name" value="LIGANc"/>
    <property type="match status" value="1"/>
</dbReference>
<dbReference type="Pfam" id="PF12826">
    <property type="entry name" value="HHH_2"/>
    <property type="match status" value="1"/>
</dbReference>
<dbReference type="InterPro" id="IPR004149">
    <property type="entry name" value="Znf_DNAligase_C4"/>
</dbReference>
<feature type="binding site" evidence="10">
    <location>
        <position position="337"/>
    </location>
    <ligand>
        <name>NAD(+)</name>
        <dbReference type="ChEBI" id="CHEBI:57540"/>
    </ligand>
</feature>
<feature type="binding site" evidence="10">
    <location>
        <begin position="103"/>
        <end position="104"/>
    </location>
    <ligand>
        <name>NAD(+)</name>
        <dbReference type="ChEBI" id="CHEBI:57540"/>
    </ligand>
</feature>
<organism evidence="14 15">
    <name type="scientific">Microlunatus capsulatus</name>
    <dbReference type="NCBI Taxonomy" id="99117"/>
    <lineage>
        <taxon>Bacteria</taxon>
        <taxon>Bacillati</taxon>
        <taxon>Actinomycetota</taxon>
        <taxon>Actinomycetes</taxon>
        <taxon>Propionibacteriales</taxon>
        <taxon>Propionibacteriaceae</taxon>
        <taxon>Microlunatus</taxon>
    </lineage>
</organism>
<dbReference type="Pfam" id="PF01653">
    <property type="entry name" value="DNA_ligase_aden"/>
    <property type="match status" value="1"/>
</dbReference>